<dbReference type="InterPro" id="IPR013325">
    <property type="entry name" value="RNA_pol_sigma_r2"/>
</dbReference>
<dbReference type="SUPFAM" id="SSF88659">
    <property type="entry name" value="Sigma3 and sigma4 domains of RNA polymerase sigma factors"/>
    <property type="match status" value="1"/>
</dbReference>
<dbReference type="InterPro" id="IPR013324">
    <property type="entry name" value="RNA_pol_sigma_r3/r4-like"/>
</dbReference>
<dbReference type="InterPro" id="IPR014284">
    <property type="entry name" value="RNA_pol_sigma-70_dom"/>
</dbReference>
<evidence type="ECO:0000256" key="4">
    <source>
        <dbReference type="ARBA" id="ARBA00023163"/>
    </source>
</evidence>
<dbReference type="InterPro" id="IPR007627">
    <property type="entry name" value="RNA_pol_sigma70_r2"/>
</dbReference>
<dbReference type="PANTHER" id="PTHR43133:SF45">
    <property type="entry name" value="RNA POLYMERASE ECF-TYPE SIGMA FACTOR"/>
    <property type="match status" value="1"/>
</dbReference>
<comment type="similarity">
    <text evidence="1">Belongs to the sigma-70 factor family. ECF subfamily.</text>
</comment>
<dbReference type="Pfam" id="PF04542">
    <property type="entry name" value="Sigma70_r2"/>
    <property type="match status" value="1"/>
</dbReference>
<protein>
    <submittedName>
        <fullName evidence="7">Sigma-70 family RNA polymerase sigma factor</fullName>
    </submittedName>
</protein>
<dbReference type="InterPro" id="IPR013249">
    <property type="entry name" value="RNA_pol_sigma70_r4_t2"/>
</dbReference>
<name>A0ABU3BHC0_9FLAO</name>
<proteinExistence type="inferred from homology"/>
<dbReference type="NCBIfam" id="TIGR02937">
    <property type="entry name" value="sigma70-ECF"/>
    <property type="match status" value="1"/>
</dbReference>
<evidence type="ECO:0000259" key="6">
    <source>
        <dbReference type="Pfam" id="PF08281"/>
    </source>
</evidence>
<evidence type="ECO:0000256" key="1">
    <source>
        <dbReference type="ARBA" id="ARBA00010641"/>
    </source>
</evidence>
<dbReference type="EMBL" id="JAVRHU010000002">
    <property type="protein sequence ID" value="MDT0621520.1"/>
    <property type="molecule type" value="Genomic_DNA"/>
</dbReference>
<dbReference type="Gene3D" id="1.10.10.10">
    <property type="entry name" value="Winged helix-like DNA-binding domain superfamily/Winged helix DNA-binding domain"/>
    <property type="match status" value="1"/>
</dbReference>
<dbReference type="RefSeq" id="WP_311387584.1">
    <property type="nucleotide sequence ID" value="NZ_JAVRHU010000002.1"/>
</dbReference>
<keyword evidence="2" id="KW-0805">Transcription regulation</keyword>
<dbReference type="SUPFAM" id="SSF88946">
    <property type="entry name" value="Sigma2 domain of RNA polymerase sigma factors"/>
    <property type="match status" value="1"/>
</dbReference>
<evidence type="ECO:0000256" key="3">
    <source>
        <dbReference type="ARBA" id="ARBA00023082"/>
    </source>
</evidence>
<dbReference type="InterPro" id="IPR039425">
    <property type="entry name" value="RNA_pol_sigma-70-like"/>
</dbReference>
<feature type="domain" description="RNA polymerase sigma factor 70 region 4 type 2" evidence="6">
    <location>
        <begin position="106"/>
        <end position="156"/>
    </location>
</feature>
<sequence length="162" mass="18987">MKQKEKVFIELIKEYEGLIFKASTIYTNNKQDQKDLFQEIVYQLWKSFDSFKNQAKISTWMYRVAMNTAITQLKRSKKSPTSESFEKVVFEQMETYDAAFEENLKKVYEQINQLNTLEKGLMLLLLEGKSYQEISEVSGLSITNVGTRINRVKSKLKSKLVK</sequence>
<dbReference type="Pfam" id="PF08281">
    <property type="entry name" value="Sigma70_r4_2"/>
    <property type="match status" value="1"/>
</dbReference>
<organism evidence="7 8">
    <name type="scientific">Croceitalea vernalis</name>
    <dbReference type="NCBI Taxonomy" id="3075599"/>
    <lineage>
        <taxon>Bacteria</taxon>
        <taxon>Pseudomonadati</taxon>
        <taxon>Bacteroidota</taxon>
        <taxon>Flavobacteriia</taxon>
        <taxon>Flavobacteriales</taxon>
        <taxon>Flavobacteriaceae</taxon>
        <taxon>Croceitalea</taxon>
    </lineage>
</organism>
<evidence type="ECO:0000259" key="5">
    <source>
        <dbReference type="Pfam" id="PF04542"/>
    </source>
</evidence>
<reference evidence="7 8" key="1">
    <citation type="submission" date="2023-09" db="EMBL/GenBank/DDBJ databases">
        <authorList>
            <person name="Rey-Velasco X."/>
        </authorList>
    </citation>
    <scope>NUCLEOTIDE SEQUENCE [LARGE SCALE GENOMIC DNA]</scope>
    <source>
        <strain evidence="7 8">P007</strain>
    </source>
</reference>
<keyword evidence="8" id="KW-1185">Reference proteome</keyword>
<dbReference type="InterPro" id="IPR036388">
    <property type="entry name" value="WH-like_DNA-bd_sf"/>
</dbReference>
<evidence type="ECO:0000313" key="7">
    <source>
        <dbReference type="EMBL" id="MDT0621520.1"/>
    </source>
</evidence>
<keyword evidence="3" id="KW-0731">Sigma factor</keyword>
<evidence type="ECO:0000313" key="8">
    <source>
        <dbReference type="Proteomes" id="UP001250662"/>
    </source>
</evidence>
<dbReference type="Proteomes" id="UP001250662">
    <property type="component" value="Unassembled WGS sequence"/>
</dbReference>
<dbReference type="Gene3D" id="1.10.1740.10">
    <property type="match status" value="1"/>
</dbReference>
<accession>A0ABU3BHC0</accession>
<comment type="caution">
    <text evidence="7">The sequence shown here is derived from an EMBL/GenBank/DDBJ whole genome shotgun (WGS) entry which is preliminary data.</text>
</comment>
<dbReference type="PANTHER" id="PTHR43133">
    <property type="entry name" value="RNA POLYMERASE ECF-TYPE SIGMA FACTO"/>
    <property type="match status" value="1"/>
</dbReference>
<keyword evidence="4" id="KW-0804">Transcription</keyword>
<gene>
    <name evidence="7" type="ORF">RM520_07780</name>
</gene>
<feature type="domain" description="RNA polymerase sigma-70 region 2" evidence="5">
    <location>
        <begin position="11"/>
        <end position="77"/>
    </location>
</feature>
<evidence type="ECO:0000256" key="2">
    <source>
        <dbReference type="ARBA" id="ARBA00023015"/>
    </source>
</evidence>